<feature type="domain" description="Rhodanese" evidence="1">
    <location>
        <begin position="14"/>
        <end position="99"/>
    </location>
</feature>
<dbReference type="Gene3D" id="3.40.250.10">
    <property type="entry name" value="Rhodanese-like domain"/>
    <property type="match status" value="1"/>
</dbReference>
<dbReference type="SUPFAM" id="SSF52821">
    <property type="entry name" value="Rhodanese/Cell cycle control phosphatase"/>
    <property type="match status" value="1"/>
</dbReference>
<name>A0A2D0NA31_FLAN2</name>
<protein>
    <submittedName>
        <fullName evidence="2">NADH oxidase</fullName>
    </submittedName>
</protein>
<sequence>MDITPKQLKEKLDRGDDFVLIDVREPNEHEAFNVGGQLIPVNTIPARISDLEDKKDAEIVVYCRSGARSGMAQRFMQGNGFTNVRNLTGGMLAWQDEFEG</sequence>
<dbReference type="AlphaFoldDB" id="A0A2D0NA31"/>
<reference evidence="2 3" key="1">
    <citation type="submission" date="2017-10" db="EMBL/GenBank/DDBJ databases">
        <title>The draft genome sequence of Lewinella nigricans NBRC 102662.</title>
        <authorList>
            <person name="Wang K."/>
        </authorList>
    </citation>
    <scope>NUCLEOTIDE SEQUENCE [LARGE SCALE GENOMIC DNA]</scope>
    <source>
        <strain evidence="2 3">NBRC 102662</strain>
    </source>
</reference>
<dbReference type="PANTHER" id="PTHR43031">
    <property type="entry name" value="FAD-DEPENDENT OXIDOREDUCTASE"/>
    <property type="match status" value="1"/>
</dbReference>
<dbReference type="PANTHER" id="PTHR43031:SF1">
    <property type="entry name" value="PYRIDINE NUCLEOTIDE-DISULPHIDE OXIDOREDUCTASE"/>
    <property type="match status" value="1"/>
</dbReference>
<proteinExistence type="predicted"/>
<accession>A0A2D0NA31</accession>
<dbReference type="InterPro" id="IPR036873">
    <property type="entry name" value="Rhodanese-like_dom_sf"/>
</dbReference>
<dbReference type="OrthoDB" id="9808735at2"/>
<dbReference type="Proteomes" id="UP000223913">
    <property type="component" value="Unassembled WGS sequence"/>
</dbReference>
<dbReference type="InterPro" id="IPR050229">
    <property type="entry name" value="GlpE_sulfurtransferase"/>
</dbReference>
<evidence type="ECO:0000313" key="3">
    <source>
        <dbReference type="Proteomes" id="UP000223913"/>
    </source>
</evidence>
<dbReference type="RefSeq" id="WP_099151389.1">
    <property type="nucleotide sequence ID" value="NZ_PDUD01000022.1"/>
</dbReference>
<gene>
    <name evidence="2" type="ORF">CRP01_17630</name>
</gene>
<dbReference type="Pfam" id="PF00581">
    <property type="entry name" value="Rhodanese"/>
    <property type="match status" value="1"/>
</dbReference>
<dbReference type="PROSITE" id="PS50206">
    <property type="entry name" value="RHODANESE_3"/>
    <property type="match status" value="1"/>
</dbReference>
<dbReference type="InterPro" id="IPR001763">
    <property type="entry name" value="Rhodanese-like_dom"/>
</dbReference>
<dbReference type="SMART" id="SM00450">
    <property type="entry name" value="RHOD"/>
    <property type="match status" value="1"/>
</dbReference>
<dbReference type="CDD" id="cd00158">
    <property type="entry name" value="RHOD"/>
    <property type="match status" value="1"/>
</dbReference>
<comment type="caution">
    <text evidence="2">The sequence shown here is derived from an EMBL/GenBank/DDBJ whole genome shotgun (WGS) entry which is preliminary data.</text>
</comment>
<evidence type="ECO:0000259" key="1">
    <source>
        <dbReference type="PROSITE" id="PS50206"/>
    </source>
</evidence>
<evidence type="ECO:0000313" key="2">
    <source>
        <dbReference type="EMBL" id="PHN05337.1"/>
    </source>
</evidence>
<organism evidence="2 3">
    <name type="scientific">Flavilitoribacter nigricans (strain ATCC 23147 / DSM 23189 / NBRC 102662 / NCIMB 1420 / SS-2)</name>
    <name type="common">Lewinella nigricans</name>
    <dbReference type="NCBI Taxonomy" id="1122177"/>
    <lineage>
        <taxon>Bacteria</taxon>
        <taxon>Pseudomonadati</taxon>
        <taxon>Bacteroidota</taxon>
        <taxon>Saprospiria</taxon>
        <taxon>Saprospirales</taxon>
        <taxon>Lewinellaceae</taxon>
        <taxon>Flavilitoribacter</taxon>
    </lineage>
</organism>
<dbReference type="EMBL" id="PDUD01000022">
    <property type="protein sequence ID" value="PHN05337.1"/>
    <property type="molecule type" value="Genomic_DNA"/>
</dbReference>
<keyword evidence="3" id="KW-1185">Reference proteome</keyword>